<dbReference type="EMBL" id="JADILV010000061">
    <property type="protein sequence ID" value="MBO8484229.1"/>
    <property type="molecule type" value="Genomic_DNA"/>
</dbReference>
<gene>
    <name evidence="1" type="ORF">IAB75_08980</name>
</gene>
<protein>
    <submittedName>
        <fullName evidence="1">Uncharacterized protein</fullName>
    </submittedName>
</protein>
<proteinExistence type="predicted"/>
<evidence type="ECO:0000313" key="1">
    <source>
        <dbReference type="EMBL" id="MBO8484229.1"/>
    </source>
</evidence>
<dbReference type="AlphaFoldDB" id="A0A940DSI7"/>
<organism evidence="1 2">
    <name type="scientific">Candidatus Cryptobacteroides avicola</name>
    <dbReference type="NCBI Taxonomy" id="2840757"/>
    <lineage>
        <taxon>Bacteria</taxon>
        <taxon>Pseudomonadati</taxon>
        <taxon>Bacteroidota</taxon>
        <taxon>Bacteroidia</taxon>
        <taxon>Bacteroidales</taxon>
        <taxon>Candidatus Cryptobacteroides</taxon>
    </lineage>
</organism>
<evidence type="ECO:0000313" key="2">
    <source>
        <dbReference type="Proteomes" id="UP000725002"/>
    </source>
</evidence>
<comment type="caution">
    <text evidence="1">The sequence shown here is derived from an EMBL/GenBank/DDBJ whole genome shotgun (WGS) entry which is preliminary data.</text>
</comment>
<reference evidence="1" key="2">
    <citation type="journal article" date="2021" name="PeerJ">
        <title>Extensive microbial diversity within the chicken gut microbiome revealed by metagenomics and culture.</title>
        <authorList>
            <person name="Gilroy R."/>
            <person name="Ravi A."/>
            <person name="Getino M."/>
            <person name="Pursley I."/>
            <person name="Horton D.L."/>
            <person name="Alikhan N.F."/>
            <person name="Baker D."/>
            <person name="Gharbi K."/>
            <person name="Hall N."/>
            <person name="Watson M."/>
            <person name="Adriaenssens E.M."/>
            <person name="Foster-Nyarko E."/>
            <person name="Jarju S."/>
            <person name="Secka A."/>
            <person name="Antonio M."/>
            <person name="Oren A."/>
            <person name="Chaudhuri R.R."/>
            <person name="La Ragione R."/>
            <person name="Hildebrand F."/>
            <person name="Pallen M.J."/>
        </authorList>
    </citation>
    <scope>NUCLEOTIDE SEQUENCE</scope>
    <source>
        <strain evidence="1">G3-8215</strain>
    </source>
</reference>
<sequence>MKRITAESYAKLYDAAWKASADSREPVTGRLAEGLTGSISWTRAVDFHRPVRGHHDIKGLRFLSSADYTGMYVITHGGEAYPAAEYADEEMAAQFADAARQAAEYRRSHPRGKVWSPEGFASRACVRRFEEIDSGIYFYQFDDYSGVLVNALGQTLDTSISDYEFILDMQVLGKLNGITHYAVKCAYSSRTPVEYVIFSIKGNAVLLPGDGIRNADSLDRIYDEFQKLARKGPGSRDAVRAKAAERCRNSQANSISNKGIRR</sequence>
<name>A0A940DSI7_9BACT</name>
<accession>A0A940DSI7</accession>
<reference evidence="1" key="1">
    <citation type="submission" date="2020-10" db="EMBL/GenBank/DDBJ databases">
        <authorList>
            <person name="Gilroy R."/>
        </authorList>
    </citation>
    <scope>NUCLEOTIDE SEQUENCE</scope>
    <source>
        <strain evidence="1">G3-8215</strain>
    </source>
</reference>
<dbReference type="Proteomes" id="UP000725002">
    <property type="component" value="Unassembled WGS sequence"/>
</dbReference>